<protein>
    <submittedName>
        <fullName evidence="4">L-threonine 3-dehydrogenase</fullName>
        <ecNumber evidence="4">1.1.1.103</ecNumber>
    </submittedName>
</protein>
<dbReference type="InterPro" id="IPR013154">
    <property type="entry name" value="ADH-like_N"/>
</dbReference>
<dbReference type="PANTHER" id="PTHR43401:SF2">
    <property type="entry name" value="L-THREONINE 3-DEHYDROGENASE"/>
    <property type="match status" value="1"/>
</dbReference>
<evidence type="ECO:0000259" key="3">
    <source>
        <dbReference type="Pfam" id="PF08240"/>
    </source>
</evidence>
<dbReference type="RefSeq" id="WP_023655825.1">
    <property type="nucleotide sequence ID" value="NZ_CAHS01000016.1"/>
</dbReference>
<dbReference type="Proteomes" id="UP000018217">
    <property type="component" value="Unassembled WGS sequence"/>
</dbReference>
<proteinExistence type="predicted"/>
<dbReference type="Pfam" id="PF08240">
    <property type="entry name" value="ADH_N"/>
    <property type="match status" value="1"/>
</dbReference>
<organism evidence="4 5">
    <name type="scientific">Erwinia piriflorinigrans CFBP 5888</name>
    <dbReference type="NCBI Taxonomy" id="1161919"/>
    <lineage>
        <taxon>Bacteria</taxon>
        <taxon>Pseudomonadati</taxon>
        <taxon>Pseudomonadota</taxon>
        <taxon>Gammaproteobacteria</taxon>
        <taxon>Enterobacterales</taxon>
        <taxon>Erwiniaceae</taxon>
        <taxon>Erwinia</taxon>
    </lineage>
</organism>
<dbReference type="STRING" id="1161919.EPIR_2686"/>
<dbReference type="SUPFAM" id="SSF50129">
    <property type="entry name" value="GroES-like"/>
    <property type="match status" value="1"/>
</dbReference>
<keyword evidence="5" id="KW-1185">Reference proteome</keyword>
<dbReference type="Gene3D" id="3.40.50.720">
    <property type="entry name" value="NAD(P)-binding Rossmann-like Domain"/>
    <property type="match status" value="1"/>
</dbReference>
<sequence>MNYSLICHDKKTQMYQPEAEIALRPGFLQIEIEKAAICGSDYMVLNGTHPYKQYPAILGHEFIGKVVKTSSDVPFNKGQWVTGLSYGACEECAACQNGLGNHCENKVTYNTAGSSGAFTRNMIAHYSSLLPLPEQENIAEQYVLSEPLSIIVHAMRKVDFSSANKIAIIGAGAMGLLSAIYCHEEKGMASITITDNLAARQQFTQSLGFSAVKNLHQENENSIDILIVAGGSELDLDEYLKYLAPAAQIVLISYFDTRSSIDMNTLVRKEVTLHGSFLSDKDDLQVAIDIIQRTAKTSSNLKKIISQAIHFSELRDFMLNQSSVGKVVVNQPGVLL</sequence>
<evidence type="ECO:0000256" key="1">
    <source>
        <dbReference type="ARBA" id="ARBA00023002"/>
    </source>
</evidence>
<name>V5ZAS8_9GAMM</name>
<dbReference type="InterPro" id="IPR036291">
    <property type="entry name" value="NAD(P)-bd_dom_sf"/>
</dbReference>
<feature type="domain" description="Alcohol dehydrogenase-like N-terminal" evidence="3">
    <location>
        <begin position="26"/>
        <end position="134"/>
    </location>
</feature>
<dbReference type="EC" id="1.1.1.103" evidence="4"/>
<dbReference type="OrthoDB" id="9771084at2"/>
<dbReference type="InterPro" id="IPR013149">
    <property type="entry name" value="ADH-like_C"/>
</dbReference>
<evidence type="ECO:0000313" key="4">
    <source>
        <dbReference type="EMBL" id="CCG88049.1"/>
    </source>
</evidence>
<keyword evidence="1 4" id="KW-0560">Oxidoreductase</keyword>
<dbReference type="Pfam" id="PF00107">
    <property type="entry name" value="ADH_zinc_N"/>
    <property type="match status" value="1"/>
</dbReference>
<comment type="caution">
    <text evidence="4">The sequence shown here is derived from an EMBL/GenBank/DDBJ whole genome shotgun (WGS) entry which is preliminary data.</text>
</comment>
<feature type="domain" description="Alcohol dehydrogenase-like C-terminal" evidence="2">
    <location>
        <begin position="175"/>
        <end position="292"/>
    </location>
</feature>
<dbReference type="Gene3D" id="3.90.180.10">
    <property type="entry name" value="Medium-chain alcohol dehydrogenases, catalytic domain"/>
    <property type="match status" value="1"/>
</dbReference>
<dbReference type="InterPro" id="IPR050129">
    <property type="entry name" value="Zn_alcohol_dh"/>
</dbReference>
<dbReference type="InterPro" id="IPR011032">
    <property type="entry name" value="GroES-like_sf"/>
</dbReference>
<evidence type="ECO:0000259" key="2">
    <source>
        <dbReference type="Pfam" id="PF00107"/>
    </source>
</evidence>
<gene>
    <name evidence="4" type="ORF">EPIR_2686</name>
</gene>
<dbReference type="EMBL" id="CAHS01000016">
    <property type="protein sequence ID" value="CCG88049.1"/>
    <property type="molecule type" value="Genomic_DNA"/>
</dbReference>
<dbReference type="GO" id="GO:0008743">
    <property type="term" value="F:L-threonine 3-dehydrogenase activity"/>
    <property type="evidence" value="ECO:0007669"/>
    <property type="project" value="UniProtKB-EC"/>
</dbReference>
<dbReference type="SUPFAM" id="SSF51735">
    <property type="entry name" value="NAD(P)-binding Rossmann-fold domains"/>
    <property type="match status" value="1"/>
</dbReference>
<reference evidence="4 5" key="1">
    <citation type="journal article" date="2013" name="Syst. Appl. Microbiol.">
        <title>Phylogenetic position and virulence apparatus of the pear flower necrosis pathogen Erwinia piriflorinigrans CFBP 5888T as assessed by comparative genomics.</title>
        <authorList>
            <person name="Smits T.H."/>
            <person name="Rezzonico F."/>
            <person name="Lopez M.M."/>
            <person name="Blom J."/>
            <person name="Goesmann A."/>
            <person name="Frey J.E."/>
            <person name="Duffy B."/>
        </authorList>
    </citation>
    <scope>NUCLEOTIDE SEQUENCE [LARGE SCALE GENOMIC DNA]</scope>
    <source>
        <strain evidence="5">CFBP5888</strain>
    </source>
</reference>
<evidence type="ECO:0000313" key="5">
    <source>
        <dbReference type="Proteomes" id="UP000018217"/>
    </source>
</evidence>
<dbReference type="AlphaFoldDB" id="V5ZAS8"/>
<accession>V5ZAS8</accession>
<dbReference type="PANTHER" id="PTHR43401">
    <property type="entry name" value="L-THREONINE 3-DEHYDROGENASE"/>
    <property type="match status" value="1"/>
</dbReference>